<dbReference type="EC" id="1.3.98.3" evidence="6"/>
<feature type="non-terminal residue" evidence="17">
    <location>
        <position position="361"/>
    </location>
</feature>
<keyword evidence="7" id="KW-0004">4Fe-4S</keyword>
<dbReference type="SFLD" id="SFLDS00029">
    <property type="entry name" value="Radical_SAM"/>
    <property type="match status" value="1"/>
</dbReference>
<keyword evidence="9" id="KW-0949">S-adenosyl-L-methionine</keyword>
<dbReference type="GO" id="GO:0005737">
    <property type="term" value="C:cytoplasm"/>
    <property type="evidence" value="ECO:0007669"/>
    <property type="project" value="UniProtKB-SubCell"/>
</dbReference>
<evidence type="ECO:0000256" key="14">
    <source>
        <dbReference type="ARBA" id="ARBA00023244"/>
    </source>
</evidence>
<evidence type="ECO:0000256" key="13">
    <source>
        <dbReference type="ARBA" id="ARBA00023014"/>
    </source>
</evidence>
<keyword evidence="13" id="KW-0411">Iron-sulfur</keyword>
<dbReference type="AlphaFoldDB" id="A0A382BNL7"/>
<evidence type="ECO:0000313" key="17">
    <source>
        <dbReference type="EMBL" id="SVB14992.1"/>
    </source>
</evidence>
<dbReference type="GO" id="GO:0006782">
    <property type="term" value="P:protoporphyrinogen IX biosynthetic process"/>
    <property type="evidence" value="ECO:0007669"/>
    <property type="project" value="UniProtKB-UniPathway"/>
</dbReference>
<gene>
    <name evidence="17" type="ORF">METZ01_LOCUS167846</name>
</gene>
<dbReference type="GO" id="GO:0051989">
    <property type="term" value="F:coproporphyrinogen dehydrogenase activity"/>
    <property type="evidence" value="ECO:0007669"/>
    <property type="project" value="UniProtKB-EC"/>
</dbReference>
<dbReference type="InterPro" id="IPR007197">
    <property type="entry name" value="rSAM"/>
</dbReference>
<dbReference type="InterPro" id="IPR023404">
    <property type="entry name" value="rSAM_horseshoe"/>
</dbReference>
<dbReference type="InterPro" id="IPR058240">
    <property type="entry name" value="rSAM_sf"/>
</dbReference>
<comment type="catalytic activity">
    <reaction evidence="15">
        <text>coproporphyrinogen III + 2 S-adenosyl-L-methionine = protoporphyrinogen IX + 2 5'-deoxyadenosine + 2 L-methionine + 2 CO2</text>
        <dbReference type="Rhea" id="RHEA:15425"/>
        <dbReference type="ChEBI" id="CHEBI:16526"/>
        <dbReference type="ChEBI" id="CHEBI:17319"/>
        <dbReference type="ChEBI" id="CHEBI:57307"/>
        <dbReference type="ChEBI" id="CHEBI:57309"/>
        <dbReference type="ChEBI" id="CHEBI:57844"/>
        <dbReference type="ChEBI" id="CHEBI:59789"/>
        <dbReference type="EC" id="1.3.98.3"/>
    </reaction>
</comment>
<dbReference type="PANTHER" id="PTHR13932">
    <property type="entry name" value="COPROPORPHYRINIGEN III OXIDASE"/>
    <property type="match status" value="1"/>
</dbReference>
<dbReference type="SFLD" id="SFLDG01065">
    <property type="entry name" value="anaerobic_coproporphyrinogen-I"/>
    <property type="match status" value="1"/>
</dbReference>
<dbReference type="GO" id="GO:0004109">
    <property type="term" value="F:coproporphyrinogen oxidase activity"/>
    <property type="evidence" value="ECO:0007669"/>
    <property type="project" value="InterPro"/>
</dbReference>
<evidence type="ECO:0000256" key="5">
    <source>
        <dbReference type="ARBA" id="ARBA00011245"/>
    </source>
</evidence>
<comment type="similarity">
    <text evidence="4">Belongs to the anaerobic coproporphyrinogen-III oxidase family.</text>
</comment>
<protein>
    <recommendedName>
        <fullName evidence="6">coproporphyrinogen dehydrogenase</fullName>
        <ecNumber evidence="6">1.3.98.3</ecNumber>
    </recommendedName>
</protein>
<dbReference type="SMART" id="SM00729">
    <property type="entry name" value="Elp3"/>
    <property type="match status" value="1"/>
</dbReference>
<sequence length="361" mass="41151">MTQNNTSAVKFDADLLNKYDRFGPRYTSYPTAVQFSSKFTEYDYRKELEQSNHVASPLSLYFHIPYCESLCFYCACNKIITHTHDRAIPYLKRLHKEIAMQGELVDGLRQVNQLHFGGGTPTFLSNDQLNQLMQVTAQHFELAPRHEREFSIEVDPRAVRENTIGILREFGFNRISLGVQDFDGEVQKAINREQSIEQTQAVLDAARHANYESVSMDLIYGLPFQTVESFSTTLDKIIDMRPERLAVYNYAHLPHRVKAQKLIKEEALPDAVTKLGLLELTINHLQQAGYVYIGMDHFALPDDELVLAKENGSLQRNFQGYSTHADADMIGLGVTSIGKTSNAYCQNERFEGTYFDAIDNN</sequence>
<evidence type="ECO:0000256" key="15">
    <source>
        <dbReference type="ARBA" id="ARBA00048321"/>
    </source>
</evidence>
<dbReference type="NCBIfam" id="TIGR00538">
    <property type="entry name" value="hemN"/>
    <property type="match status" value="1"/>
</dbReference>
<evidence type="ECO:0000256" key="3">
    <source>
        <dbReference type="ARBA" id="ARBA00004785"/>
    </source>
</evidence>
<dbReference type="EMBL" id="UINC01030493">
    <property type="protein sequence ID" value="SVB14992.1"/>
    <property type="molecule type" value="Genomic_DNA"/>
</dbReference>
<keyword evidence="14" id="KW-0627">Porphyrin biosynthesis</keyword>
<comment type="cofactor">
    <cofactor evidence="1">
        <name>[4Fe-4S] cluster</name>
        <dbReference type="ChEBI" id="CHEBI:49883"/>
    </cofactor>
</comment>
<evidence type="ECO:0000259" key="16">
    <source>
        <dbReference type="PROSITE" id="PS51918"/>
    </source>
</evidence>
<dbReference type="FunFam" id="3.80.30.20:FF:000012">
    <property type="entry name" value="Coproporphyrinogen-III oxidase"/>
    <property type="match status" value="1"/>
</dbReference>
<accession>A0A382BNL7</accession>
<dbReference type="UniPathway" id="UPA00251">
    <property type="reaction ID" value="UER00323"/>
</dbReference>
<dbReference type="PANTHER" id="PTHR13932:SF6">
    <property type="entry name" value="OXYGEN-INDEPENDENT COPROPORPHYRINOGEN III OXIDASE"/>
    <property type="match status" value="1"/>
</dbReference>
<dbReference type="GO" id="GO:0051539">
    <property type="term" value="F:4 iron, 4 sulfur cluster binding"/>
    <property type="evidence" value="ECO:0007669"/>
    <property type="project" value="UniProtKB-KW"/>
</dbReference>
<dbReference type="Gene3D" id="3.80.30.20">
    <property type="entry name" value="tm_1862 like domain"/>
    <property type="match status" value="1"/>
</dbReference>
<evidence type="ECO:0000256" key="9">
    <source>
        <dbReference type="ARBA" id="ARBA00022691"/>
    </source>
</evidence>
<evidence type="ECO:0000256" key="12">
    <source>
        <dbReference type="ARBA" id="ARBA00023004"/>
    </source>
</evidence>
<evidence type="ECO:0000256" key="4">
    <source>
        <dbReference type="ARBA" id="ARBA00005493"/>
    </source>
</evidence>
<evidence type="ECO:0000256" key="1">
    <source>
        <dbReference type="ARBA" id="ARBA00001966"/>
    </source>
</evidence>
<dbReference type="GO" id="GO:0046872">
    <property type="term" value="F:metal ion binding"/>
    <property type="evidence" value="ECO:0007669"/>
    <property type="project" value="UniProtKB-KW"/>
</dbReference>
<dbReference type="PROSITE" id="PS51918">
    <property type="entry name" value="RADICAL_SAM"/>
    <property type="match status" value="1"/>
</dbReference>
<keyword evidence="8" id="KW-0963">Cytoplasm</keyword>
<evidence type="ECO:0000256" key="2">
    <source>
        <dbReference type="ARBA" id="ARBA00004496"/>
    </source>
</evidence>
<evidence type="ECO:0000256" key="7">
    <source>
        <dbReference type="ARBA" id="ARBA00022485"/>
    </source>
</evidence>
<dbReference type="Pfam" id="PF04055">
    <property type="entry name" value="Radical_SAM"/>
    <property type="match status" value="1"/>
</dbReference>
<keyword evidence="10" id="KW-0479">Metal-binding</keyword>
<reference evidence="17" key="1">
    <citation type="submission" date="2018-05" db="EMBL/GenBank/DDBJ databases">
        <authorList>
            <person name="Lanie J.A."/>
            <person name="Ng W.-L."/>
            <person name="Kazmierczak K.M."/>
            <person name="Andrzejewski T.M."/>
            <person name="Davidsen T.M."/>
            <person name="Wayne K.J."/>
            <person name="Tettelin H."/>
            <person name="Glass J.I."/>
            <person name="Rusch D."/>
            <person name="Podicherti R."/>
            <person name="Tsui H.-C.T."/>
            <person name="Winkler M.E."/>
        </authorList>
    </citation>
    <scope>NUCLEOTIDE SEQUENCE</scope>
</reference>
<proteinExistence type="inferred from homology"/>
<keyword evidence="12" id="KW-0408">Iron</keyword>
<name>A0A382BNL7_9ZZZZ</name>
<dbReference type="InterPro" id="IPR006638">
    <property type="entry name" value="Elp3/MiaA/NifB-like_rSAM"/>
</dbReference>
<evidence type="ECO:0000256" key="10">
    <source>
        <dbReference type="ARBA" id="ARBA00022723"/>
    </source>
</evidence>
<dbReference type="InterPro" id="IPR034505">
    <property type="entry name" value="Coproporphyrinogen-III_oxidase"/>
</dbReference>
<organism evidence="17">
    <name type="scientific">marine metagenome</name>
    <dbReference type="NCBI Taxonomy" id="408172"/>
    <lineage>
        <taxon>unclassified sequences</taxon>
        <taxon>metagenomes</taxon>
        <taxon>ecological metagenomes</taxon>
    </lineage>
</organism>
<evidence type="ECO:0000256" key="6">
    <source>
        <dbReference type="ARBA" id="ARBA00011912"/>
    </source>
</evidence>
<comment type="subunit">
    <text evidence="5">Monomer.</text>
</comment>
<evidence type="ECO:0000256" key="11">
    <source>
        <dbReference type="ARBA" id="ARBA00023002"/>
    </source>
</evidence>
<keyword evidence="11" id="KW-0560">Oxidoreductase</keyword>
<dbReference type="SUPFAM" id="SSF102114">
    <property type="entry name" value="Radical SAM enzymes"/>
    <property type="match status" value="1"/>
</dbReference>
<dbReference type="InterPro" id="IPR004558">
    <property type="entry name" value="Coprogen_oxidase_HemN"/>
</dbReference>
<evidence type="ECO:0000256" key="8">
    <source>
        <dbReference type="ARBA" id="ARBA00022490"/>
    </source>
</evidence>
<comment type="pathway">
    <text evidence="3">Porphyrin-containing compound metabolism; protoporphyrin-IX biosynthesis; protoporphyrinogen-IX from coproporphyrinogen-III (AdoMet route): step 1/1.</text>
</comment>
<comment type="subcellular location">
    <subcellularLocation>
        <location evidence="2">Cytoplasm</location>
    </subcellularLocation>
</comment>
<feature type="domain" description="Radical SAM core" evidence="16">
    <location>
        <begin position="52"/>
        <end position="288"/>
    </location>
</feature>